<feature type="region of interest" description="Disordered" evidence="10">
    <location>
        <begin position="65"/>
        <end position="99"/>
    </location>
</feature>
<keyword evidence="3" id="KW-0813">Transport</keyword>
<dbReference type="PANTHER" id="PTHR33446">
    <property type="entry name" value="PROTEIN TONB-RELATED"/>
    <property type="match status" value="1"/>
</dbReference>
<dbReference type="GO" id="GO:0055085">
    <property type="term" value="P:transmembrane transport"/>
    <property type="evidence" value="ECO:0007669"/>
    <property type="project" value="InterPro"/>
</dbReference>
<gene>
    <name evidence="13" type="ORF">GJ654_19915</name>
</gene>
<dbReference type="InterPro" id="IPR006260">
    <property type="entry name" value="TonB/TolA_C"/>
</dbReference>
<keyword evidence="6" id="KW-0812">Transmembrane</keyword>
<dbReference type="GO" id="GO:0005886">
    <property type="term" value="C:plasma membrane"/>
    <property type="evidence" value="ECO:0007669"/>
    <property type="project" value="UniProtKB-SubCell"/>
</dbReference>
<keyword evidence="4" id="KW-1003">Cell membrane</keyword>
<evidence type="ECO:0000256" key="7">
    <source>
        <dbReference type="ARBA" id="ARBA00022927"/>
    </source>
</evidence>
<comment type="subcellular location">
    <subcellularLocation>
        <location evidence="1">Cell inner membrane</location>
        <topology evidence="1">Single-pass membrane protein</topology>
        <orientation evidence="1">Periplasmic side</orientation>
    </subcellularLocation>
</comment>
<feature type="signal peptide" evidence="11">
    <location>
        <begin position="1"/>
        <end position="31"/>
    </location>
</feature>
<evidence type="ECO:0000313" key="14">
    <source>
        <dbReference type="Proteomes" id="UP000439113"/>
    </source>
</evidence>
<evidence type="ECO:0000259" key="12">
    <source>
        <dbReference type="PROSITE" id="PS52015"/>
    </source>
</evidence>
<keyword evidence="5" id="KW-0997">Cell inner membrane</keyword>
<proteinExistence type="inferred from homology"/>
<evidence type="ECO:0000256" key="2">
    <source>
        <dbReference type="ARBA" id="ARBA00006555"/>
    </source>
</evidence>
<comment type="similarity">
    <text evidence="2">Belongs to the TonB family.</text>
</comment>
<dbReference type="Proteomes" id="UP000439113">
    <property type="component" value="Unassembled WGS sequence"/>
</dbReference>
<feature type="compositionally biased region" description="Low complexity" evidence="10">
    <location>
        <begin position="65"/>
        <end position="76"/>
    </location>
</feature>
<evidence type="ECO:0000313" key="13">
    <source>
        <dbReference type="EMBL" id="MTV33247.1"/>
    </source>
</evidence>
<dbReference type="OrthoDB" id="7876885at2"/>
<dbReference type="Pfam" id="PF03544">
    <property type="entry name" value="TonB_C"/>
    <property type="match status" value="1"/>
</dbReference>
<organism evidence="13 14">
    <name type="scientific">Rhodoblastus acidophilus</name>
    <name type="common">Rhodopseudomonas acidophila</name>
    <dbReference type="NCBI Taxonomy" id="1074"/>
    <lineage>
        <taxon>Bacteria</taxon>
        <taxon>Pseudomonadati</taxon>
        <taxon>Pseudomonadota</taxon>
        <taxon>Alphaproteobacteria</taxon>
        <taxon>Hyphomicrobiales</taxon>
        <taxon>Rhodoblastaceae</taxon>
        <taxon>Rhodoblastus</taxon>
    </lineage>
</organism>
<protein>
    <submittedName>
        <fullName evidence="13">TonB family protein</fullName>
    </submittedName>
</protein>
<dbReference type="InterPro" id="IPR037682">
    <property type="entry name" value="TonB_C"/>
</dbReference>
<evidence type="ECO:0000256" key="4">
    <source>
        <dbReference type="ARBA" id="ARBA00022475"/>
    </source>
</evidence>
<name>A0A6N8DS68_RHOAC</name>
<evidence type="ECO:0000256" key="6">
    <source>
        <dbReference type="ARBA" id="ARBA00022692"/>
    </source>
</evidence>
<dbReference type="PROSITE" id="PS52015">
    <property type="entry name" value="TONB_CTD"/>
    <property type="match status" value="1"/>
</dbReference>
<evidence type="ECO:0000256" key="10">
    <source>
        <dbReference type="SAM" id="MobiDB-lite"/>
    </source>
</evidence>
<dbReference type="AlphaFoldDB" id="A0A6N8DS68"/>
<dbReference type="SUPFAM" id="SSF74653">
    <property type="entry name" value="TolA/TonB C-terminal domain"/>
    <property type="match status" value="1"/>
</dbReference>
<evidence type="ECO:0000256" key="9">
    <source>
        <dbReference type="ARBA" id="ARBA00023136"/>
    </source>
</evidence>
<feature type="region of interest" description="Disordered" evidence="10">
    <location>
        <begin position="133"/>
        <end position="171"/>
    </location>
</feature>
<accession>A0A6N8DS68</accession>
<evidence type="ECO:0000256" key="3">
    <source>
        <dbReference type="ARBA" id="ARBA00022448"/>
    </source>
</evidence>
<evidence type="ECO:0000256" key="1">
    <source>
        <dbReference type="ARBA" id="ARBA00004383"/>
    </source>
</evidence>
<reference evidence="13 14" key="1">
    <citation type="submission" date="2019-11" db="EMBL/GenBank/DDBJ databases">
        <title>Whole-genome sequence of a Rhodoblastus acidophilus DSM 142.</title>
        <authorList>
            <person name="Kyndt J.A."/>
            <person name="Meyer T.E."/>
        </authorList>
    </citation>
    <scope>NUCLEOTIDE SEQUENCE [LARGE SCALE GENOMIC DNA]</scope>
    <source>
        <strain evidence="13 14">DSM 142</strain>
    </source>
</reference>
<dbReference type="Gene3D" id="3.30.1150.10">
    <property type="match status" value="1"/>
</dbReference>
<dbReference type="NCBIfam" id="TIGR01352">
    <property type="entry name" value="tonB_Cterm"/>
    <property type="match status" value="1"/>
</dbReference>
<feature type="domain" description="TonB C-terminal" evidence="12">
    <location>
        <begin position="185"/>
        <end position="272"/>
    </location>
</feature>
<keyword evidence="9" id="KW-0472">Membrane</keyword>
<feature type="compositionally biased region" description="Basic and acidic residues" evidence="10">
    <location>
        <begin position="148"/>
        <end position="157"/>
    </location>
</feature>
<evidence type="ECO:0000256" key="8">
    <source>
        <dbReference type="ARBA" id="ARBA00022989"/>
    </source>
</evidence>
<sequence length="272" mass="28246">MSLAALLPIRTRLSLTGASLAAHLVALSAFALVQTPPAVLAPLNIDVIPQGDYVVDTVAIAGDSAAEPAPQQAEPEPAQPAPATLAAVATSEMEPDPAARQAELAALEKQRRLSEQKRREVLEARREAAEQAREEAMEKRLREKRRRAAEARRDAMRHASAQGGGSQAHRAGVANGAPARAARANYGAIISAELNRHKSYPASARARGESGAVGVAFTVGGSGRIVGHSIVSSSGSAALDGAVHGMMRAAHAQPPPGGAFHGSIVIRFNLSR</sequence>
<dbReference type="InterPro" id="IPR051045">
    <property type="entry name" value="TonB-dependent_transducer"/>
</dbReference>
<comment type="caution">
    <text evidence="13">The sequence shown here is derived from an EMBL/GenBank/DDBJ whole genome shotgun (WGS) entry which is preliminary data.</text>
</comment>
<dbReference type="EMBL" id="WNKS01000031">
    <property type="protein sequence ID" value="MTV33247.1"/>
    <property type="molecule type" value="Genomic_DNA"/>
</dbReference>
<feature type="chain" id="PRO_5026777792" evidence="11">
    <location>
        <begin position="32"/>
        <end position="272"/>
    </location>
</feature>
<keyword evidence="8" id="KW-1133">Transmembrane helix</keyword>
<evidence type="ECO:0000256" key="11">
    <source>
        <dbReference type="SAM" id="SignalP"/>
    </source>
</evidence>
<dbReference type="GO" id="GO:0015031">
    <property type="term" value="P:protein transport"/>
    <property type="evidence" value="ECO:0007669"/>
    <property type="project" value="UniProtKB-KW"/>
</dbReference>
<dbReference type="RefSeq" id="WP_155447924.1">
    <property type="nucleotide sequence ID" value="NZ_JAOQNR010000027.1"/>
</dbReference>
<keyword evidence="11" id="KW-0732">Signal</keyword>
<keyword evidence="7" id="KW-0653">Protein transport</keyword>
<evidence type="ECO:0000256" key="5">
    <source>
        <dbReference type="ARBA" id="ARBA00022519"/>
    </source>
</evidence>